<evidence type="ECO:0000256" key="7">
    <source>
        <dbReference type="ARBA" id="ARBA00023163"/>
    </source>
</evidence>
<dbReference type="InterPro" id="IPR000232">
    <property type="entry name" value="HSF_DNA-bd"/>
</dbReference>
<evidence type="ECO:0000256" key="8">
    <source>
        <dbReference type="ARBA" id="ARBA00023242"/>
    </source>
</evidence>
<keyword evidence="7" id="KW-0804">Transcription</keyword>
<evidence type="ECO:0000256" key="3">
    <source>
        <dbReference type="ARBA" id="ARBA00022553"/>
    </source>
</evidence>
<dbReference type="EMBL" id="KE345785">
    <property type="protein sequence ID" value="EXC15958.1"/>
    <property type="molecule type" value="Genomic_DNA"/>
</dbReference>
<keyword evidence="3" id="KW-0597">Phosphoprotein</keyword>
<feature type="compositionally biased region" description="Polar residues" evidence="10">
    <location>
        <begin position="146"/>
        <end position="161"/>
    </location>
</feature>
<dbReference type="OrthoDB" id="60033at2759"/>
<evidence type="ECO:0000256" key="10">
    <source>
        <dbReference type="SAM" id="MobiDB-lite"/>
    </source>
</evidence>
<dbReference type="GO" id="GO:0000978">
    <property type="term" value="F:RNA polymerase II cis-regulatory region sequence-specific DNA binding"/>
    <property type="evidence" value="ECO:0007669"/>
    <property type="project" value="TreeGrafter"/>
</dbReference>
<dbReference type="eggNOG" id="KOG0627">
    <property type="taxonomic scope" value="Eukaryota"/>
</dbReference>
<keyword evidence="5" id="KW-0346">Stress response</keyword>
<evidence type="ECO:0000256" key="5">
    <source>
        <dbReference type="ARBA" id="ARBA00023016"/>
    </source>
</evidence>
<keyword evidence="4" id="KW-0805">Transcription regulation</keyword>
<evidence type="ECO:0000256" key="6">
    <source>
        <dbReference type="ARBA" id="ARBA00023125"/>
    </source>
</evidence>
<dbReference type="Gene3D" id="1.10.10.10">
    <property type="entry name" value="Winged helix-like DNA-binding domain superfamily/Winged helix DNA-binding domain"/>
    <property type="match status" value="1"/>
</dbReference>
<dbReference type="AlphaFoldDB" id="W9RWR0"/>
<organism evidence="12 13">
    <name type="scientific">Morus notabilis</name>
    <dbReference type="NCBI Taxonomy" id="981085"/>
    <lineage>
        <taxon>Eukaryota</taxon>
        <taxon>Viridiplantae</taxon>
        <taxon>Streptophyta</taxon>
        <taxon>Embryophyta</taxon>
        <taxon>Tracheophyta</taxon>
        <taxon>Spermatophyta</taxon>
        <taxon>Magnoliopsida</taxon>
        <taxon>eudicotyledons</taxon>
        <taxon>Gunneridae</taxon>
        <taxon>Pentapetalae</taxon>
        <taxon>rosids</taxon>
        <taxon>fabids</taxon>
        <taxon>Rosales</taxon>
        <taxon>Moraceae</taxon>
        <taxon>Moreae</taxon>
        <taxon>Morus</taxon>
    </lineage>
</organism>
<dbReference type="STRING" id="981085.W9RWR0"/>
<name>W9RWR0_9ROSA</name>
<keyword evidence="8" id="KW-0539">Nucleus</keyword>
<dbReference type="InterPro" id="IPR036388">
    <property type="entry name" value="WH-like_DNA-bd_sf"/>
</dbReference>
<feature type="domain" description="HSF-type DNA-binding" evidence="11">
    <location>
        <begin position="61"/>
        <end position="85"/>
    </location>
</feature>
<comment type="subcellular location">
    <subcellularLocation>
        <location evidence="1">Nucleus</location>
    </subcellularLocation>
</comment>
<dbReference type="GO" id="GO:0005634">
    <property type="term" value="C:nucleus"/>
    <property type="evidence" value="ECO:0007669"/>
    <property type="project" value="UniProtKB-SubCell"/>
</dbReference>
<accession>W9RWR0</accession>
<dbReference type="GO" id="GO:0003700">
    <property type="term" value="F:DNA-binding transcription factor activity"/>
    <property type="evidence" value="ECO:0007669"/>
    <property type="project" value="InterPro"/>
</dbReference>
<comment type="similarity">
    <text evidence="9">Belongs to the HSF family.</text>
</comment>
<reference evidence="13" key="1">
    <citation type="submission" date="2013-01" db="EMBL/GenBank/DDBJ databases">
        <title>Draft Genome Sequence of a Mulberry Tree, Morus notabilis C.K. Schneid.</title>
        <authorList>
            <person name="He N."/>
            <person name="Zhao S."/>
        </authorList>
    </citation>
    <scope>NUCLEOTIDE SEQUENCE</scope>
</reference>
<dbReference type="InterPro" id="IPR036390">
    <property type="entry name" value="WH_DNA-bd_sf"/>
</dbReference>
<dbReference type="PROSITE" id="PS00434">
    <property type="entry name" value="HSF_DOMAIN"/>
    <property type="match status" value="1"/>
</dbReference>
<feature type="region of interest" description="Disordered" evidence="10">
    <location>
        <begin position="146"/>
        <end position="165"/>
    </location>
</feature>
<evidence type="ECO:0000256" key="9">
    <source>
        <dbReference type="RuleBase" id="RU004020"/>
    </source>
</evidence>
<dbReference type="SUPFAM" id="SSF46785">
    <property type="entry name" value="Winged helix' DNA-binding domain"/>
    <property type="match status" value="1"/>
</dbReference>
<comment type="subunit">
    <text evidence="2">Homotrimer.</text>
</comment>
<evidence type="ECO:0000259" key="11">
    <source>
        <dbReference type="PROSITE" id="PS00434"/>
    </source>
</evidence>
<dbReference type="GO" id="GO:0006357">
    <property type="term" value="P:regulation of transcription by RNA polymerase II"/>
    <property type="evidence" value="ECO:0007669"/>
    <property type="project" value="TreeGrafter"/>
</dbReference>
<evidence type="ECO:0000313" key="13">
    <source>
        <dbReference type="Proteomes" id="UP000030645"/>
    </source>
</evidence>
<keyword evidence="6" id="KW-0238">DNA-binding</keyword>
<dbReference type="PRINTS" id="PR00056">
    <property type="entry name" value="HSFDOMAIN"/>
</dbReference>
<evidence type="ECO:0000256" key="1">
    <source>
        <dbReference type="ARBA" id="ARBA00004123"/>
    </source>
</evidence>
<protein>
    <submittedName>
        <fullName evidence="12">Heat stress transcription factor B-2a</fullName>
    </submittedName>
</protein>
<sequence>MATEPAGDSASGESQRSLPTPFLTKTYQLVDDQAIDDVISWNDDGSTFIVWNPTVFARDLLPKYFKHNNFSSFVRQLNTYGFRKVVPDRWEFSNEYFRRSEKRLLCEIQRRKIATPGATPSAAATTTTVAVTVAAIPTAMPIISPSNSGEEQVISSNSSPTRGPAELVDENERLRKENLQLSKELAEMKSICSNIFSMVSNYACLQSESVFQARESGFREVEPLDLMPAKRFSGEGEDATAEEKTSPKLFGVTIGAKRAREGGNDIEPAEDQTDLLLRQPAGVDVKSEPLDVVHQEKPWLKQPHRLNQRVCN</sequence>
<dbReference type="KEGG" id="mnt:21398843"/>
<evidence type="ECO:0000313" key="12">
    <source>
        <dbReference type="EMBL" id="EXC15958.1"/>
    </source>
</evidence>
<dbReference type="FunFam" id="1.10.10.10:FF:000037">
    <property type="entry name" value="Heat stress transcription factor B-4"/>
    <property type="match status" value="1"/>
</dbReference>
<dbReference type="PANTHER" id="PTHR10015">
    <property type="entry name" value="HEAT SHOCK TRANSCRIPTION FACTOR"/>
    <property type="match status" value="1"/>
</dbReference>
<dbReference type="Pfam" id="PF00447">
    <property type="entry name" value="HSF_DNA-bind"/>
    <property type="match status" value="1"/>
</dbReference>
<dbReference type="SMR" id="W9RWR0"/>
<evidence type="ECO:0000256" key="2">
    <source>
        <dbReference type="ARBA" id="ARBA00011233"/>
    </source>
</evidence>
<dbReference type="PANTHER" id="PTHR10015:SF333">
    <property type="entry name" value="HEAT STRESS TRANSCRIPTION FACTOR B-2A"/>
    <property type="match status" value="1"/>
</dbReference>
<gene>
    <name evidence="12" type="ORF">L484_015761</name>
</gene>
<dbReference type="Proteomes" id="UP000030645">
    <property type="component" value="Unassembled WGS sequence"/>
</dbReference>
<keyword evidence="13" id="KW-1185">Reference proteome</keyword>
<evidence type="ECO:0000256" key="4">
    <source>
        <dbReference type="ARBA" id="ARBA00023015"/>
    </source>
</evidence>
<dbReference type="SMART" id="SM00415">
    <property type="entry name" value="HSF"/>
    <property type="match status" value="1"/>
</dbReference>
<proteinExistence type="inferred from homology"/>